<evidence type="ECO:0000256" key="1">
    <source>
        <dbReference type="SAM" id="Phobius"/>
    </source>
</evidence>
<keyword evidence="1" id="KW-0472">Membrane</keyword>
<proteinExistence type="predicted"/>
<dbReference type="EMBL" id="VCLB01000001">
    <property type="protein sequence ID" value="TNB49479.1"/>
    <property type="molecule type" value="Genomic_DNA"/>
</dbReference>
<accession>A0A5C4JXY9</accession>
<keyword evidence="1" id="KW-1133">Transmembrane helix</keyword>
<comment type="caution">
    <text evidence="2">The sequence shown here is derived from an EMBL/GenBank/DDBJ whole genome shotgun (WGS) entry which is preliminary data.</text>
</comment>
<evidence type="ECO:0000313" key="3">
    <source>
        <dbReference type="Proteomes" id="UP000307874"/>
    </source>
</evidence>
<dbReference type="RefSeq" id="WP_138746523.1">
    <property type="nucleotide sequence ID" value="NZ_VCLB01000001.1"/>
</dbReference>
<feature type="transmembrane region" description="Helical" evidence="1">
    <location>
        <begin position="21"/>
        <end position="39"/>
    </location>
</feature>
<keyword evidence="1" id="KW-0812">Transmembrane</keyword>
<gene>
    <name evidence="2" type="ORF">FF124_00515</name>
</gene>
<feature type="transmembrane region" description="Helical" evidence="1">
    <location>
        <begin position="45"/>
        <end position="63"/>
    </location>
</feature>
<name>A0A5C4JXY9_9HYPH</name>
<dbReference type="OrthoDB" id="7362327at2"/>
<sequence>MAGKIDWRESFNLKHPSLKPLWVRVLAVALCGGWAVAEIFIGSPFWSVLFGAAAAYMGYVFFISPERAYFNSRDDEPEE</sequence>
<evidence type="ECO:0000313" key="2">
    <source>
        <dbReference type="EMBL" id="TNB49479.1"/>
    </source>
</evidence>
<organism evidence="2 3">
    <name type="scientific">Martelella lutilitoris</name>
    <dbReference type="NCBI Taxonomy" id="2583532"/>
    <lineage>
        <taxon>Bacteria</taxon>
        <taxon>Pseudomonadati</taxon>
        <taxon>Pseudomonadota</taxon>
        <taxon>Alphaproteobacteria</taxon>
        <taxon>Hyphomicrobiales</taxon>
        <taxon>Aurantimonadaceae</taxon>
        <taxon>Martelella</taxon>
    </lineage>
</organism>
<dbReference type="AlphaFoldDB" id="A0A5C4JXY9"/>
<protein>
    <submittedName>
        <fullName evidence="2">DUF3329 domain-containing protein</fullName>
    </submittedName>
</protein>
<dbReference type="Proteomes" id="UP000307874">
    <property type="component" value="Unassembled WGS sequence"/>
</dbReference>
<reference evidence="2 3" key="1">
    <citation type="submission" date="2019-06" db="EMBL/GenBank/DDBJ databases">
        <title>Martelella lutilitoris sp. nov., isolated from a tidal mudflat.</title>
        <authorList>
            <person name="Kim Y.-J."/>
        </authorList>
    </citation>
    <scope>NUCLEOTIDE SEQUENCE [LARGE SCALE GENOMIC DNA]</scope>
    <source>
        <strain evidence="2 3">GH2-6</strain>
    </source>
</reference>
<keyword evidence="3" id="KW-1185">Reference proteome</keyword>